<dbReference type="OrthoDB" id="6778620at2759"/>
<sequence length="691" mass="80407">MEVDSPEPESNVSEKVGSCTRTISWKTFEAFTEDQILPSLCLEDSQEHSMIFDGEVQVSNDLDDVFIEIDGCLMSEVLEAVAHEDIITETSSDSSEITNDSAKNDDNVQVHTNNNETMETDTDDIETNTDNPRRKRNQNETREDLAKKRKIEKHSLRDPCPDSCLKKCTSKFSQTCREAIHKQFWSLSWIEQKSFILNTCVRKEVNKKSEDSSRNLSFIYKFSVEGKSELVCKTFFLTTLGFHPKNDKVIFNVLHTDLPLKDNIQLQPAPDGRGKSSPPNKIDRSKILQHIERFNPTISHYRREHAPNVRYLPNDLTITLMHNFFKEEFPDFNISYETYRKILSEENIHFTKLGHEECEICEVHKIHLTDHSKELDNTCDECKKWIIHDEKSKQARKYYQDCAKMSYNNKTLCMSADLQKIIMLPRLECFKSAIFTNRLTTFNETFVPVGKNQVNVAPFAVIWHEGIRERSKEEITSTYHQFFLKHKDYEKIILWLDNCCAQNKNWAFFSYLPYIINSPLIKAKVIEVNYFEPGHTFMSADSFHHQIELAMKKKGKIYDFPGFVSAVEGARNKVNVKVMDICDFYYFVDHTSVKNRNFNHDKTEKVYLTNIVQIEVNRGTTDLKYKTDYNGEFKLLNNYLKVKAAKKGIPDPIPCEKKNGISKAKKDAILKNICPLMLDEHKVFWQSLPEK</sequence>
<dbReference type="EMBL" id="OV121142">
    <property type="protein sequence ID" value="CAH0549694.1"/>
    <property type="molecule type" value="Genomic_DNA"/>
</dbReference>
<dbReference type="InterPro" id="IPR057191">
    <property type="entry name" value="DUF7869"/>
</dbReference>
<reference evidence="3" key="1">
    <citation type="submission" date="2021-12" db="EMBL/GenBank/DDBJ databases">
        <authorList>
            <person name="King R."/>
        </authorList>
    </citation>
    <scope>NUCLEOTIDE SEQUENCE</scope>
</reference>
<feature type="region of interest" description="Disordered" evidence="1">
    <location>
        <begin position="89"/>
        <end position="150"/>
    </location>
</feature>
<gene>
    <name evidence="3" type="ORF">MELIAE_LOCUS2767</name>
</gene>
<feature type="domain" description="DUF7869" evidence="2">
    <location>
        <begin position="491"/>
        <end position="590"/>
    </location>
</feature>
<evidence type="ECO:0000313" key="4">
    <source>
        <dbReference type="Proteomes" id="UP001154078"/>
    </source>
</evidence>
<evidence type="ECO:0000259" key="2">
    <source>
        <dbReference type="Pfam" id="PF25273"/>
    </source>
</evidence>
<dbReference type="PANTHER" id="PTHR10773">
    <property type="entry name" value="DNA-DIRECTED RNA POLYMERASES I, II, AND III SUBUNIT RPABC2"/>
    <property type="match status" value="1"/>
</dbReference>
<accession>A0A9P0FBT3</accession>
<feature type="compositionally biased region" description="Low complexity" evidence="1">
    <location>
        <begin position="89"/>
        <end position="101"/>
    </location>
</feature>
<evidence type="ECO:0000256" key="1">
    <source>
        <dbReference type="SAM" id="MobiDB-lite"/>
    </source>
</evidence>
<evidence type="ECO:0000313" key="3">
    <source>
        <dbReference type="EMBL" id="CAH0549694.1"/>
    </source>
</evidence>
<name>A0A9P0FBT3_BRAAE</name>
<organism evidence="3 4">
    <name type="scientific">Brassicogethes aeneus</name>
    <name type="common">Rape pollen beetle</name>
    <name type="synonym">Meligethes aeneus</name>
    <dbReference type="NCBI Taxonomy" id="1431903"/>
    <lineage>
        <taxon>Eukaryota</taxon>
        <taxon>Metazoa</taxon>
        <taxon>Ecdysozoa</taxon>
        <taxon>Arthropoda</taxon>
        <taxon>Hexapoda</taxon>
        <taxon>Insecta</taxon>
        <taxon>Pterygota</taxon>
        <taxon>Neoptera</taxon>
        <taxon>Endopterygota</taxon>
        <taxon>Coleoptera</taxon>
        <taxon>Polyphaga</taxon>
        <taxon>Cucujiformia</taxon>
        <taxon>Nitidulidae</taxon>
        <taxon>Meligethinae</taxon>
        <taxon>Brassicogethes</taxon>
    </lineage>
</organism>
<feature type="compositionally biased region" description="Acidic residues" evidence="1">
    <location>
        <begin position="118"/>
        <end position="127"/>
    </location>
</feature>
<dbReference type="PANTHER" id="PTHR10773:SF19">
    <property type="match status" value="1"/>
</dbReference>
<keyword evidence="4" id="KW-1185">Reference proteome</keyword>
<dbReference type="Proteomes" id="UP001154078">
    <property type="component" value="Chromosome 11"/>
</dbReference>
<dbReference type="Pfam" id="PF25273">
    <property type="entry name" value="DUF7869"/>
    <property type="match status" value="1"/>
</dbReference>
<proteinExistence type="predicted"/>
<feature type="compositionally biased region" description="Basic and acidic residues" evidence="1">
    <location>
        <begin position="137"/>
        <end position="146"/>
    </location>
</feature>
<protein>
    <recommendedName>
        <fullName evidence="2">DUF7869 domain-containing protein</fullName>
    </recommendedName>
</protein>
<dbReference type="AlphaFoldDB" id="A0A9P0FBT3"/>